<keyword evidence="5" id="KW-1185">Reference proteome</keyword>
<feature type="chain" id="PRO_5027119369" evidence="3">
    <location>
        <begin position="24"/>
        <end position="519"/>
    </location>
</feature>
<keyword evidence="4" id="KW-0645">Protease</keyword>
<keyword evidence="3" id="KW-0732">Signal</keyword>
<dbReference type="PANTHER" id="PTHR30023">
    <property type="entry name" value="D-ALANYL-D-ALANINE CARBOXYPEPTIDASE"/>
    <property type="match status" value="1"/>
</dbReference>
<dbReference type="Gene3D" id="3.50.80.20">
    <property type="entry name" value="D-Ala-D-Ala carboxypeptidase C, peptidase S13"/>
    <property type="match status" value="1"/>
</dbReference>
<proteinExistence type="inferred from homology"/>
<dbReference type="SUPFAM" id="SSF56601">
    <property type="entry name" value="beta-lactamase/transpeptidase-like"/>
    <property type="match status" value="1"/>
</dbReference>
<reference evidence="5" key="1">
    <citation type="submission" date="2020-05" db="EMBL/GenBank/DDBJ databases">
        <title>Frigoriglobus tundricola gen. nov., sp. nov., a psychrotolerant cellulolytic planctomycete of the family Gemmataceae with two divergent copies of 16S rRNA gene.</title>
        <authorList>
            <person name="Kulichevskaya I.S."/>
            <person name="Ivanova A.A."/>
            <person name="Naumoff D.G."/>
            <person name="Beletsky A.V."/>
            <person name="Rijpstra W.I.C."/>
            <person name="Sinninghe Damste J.S."/>
            <person name="Mardanov A.V."/>
            <person name="Ravin N.V."/>
            <person name="Dedysh S.N."/>
        </authorList>
    </citation>
    <scope>NUCLEOTIDE SEQUENCE [LARGE SCALE GENOMIC DNA]</scope>
    <source>
        <strain evidence="5">PL17</strain>
    </source>
</reference>
<dbReference type="Gene3D" id="3.40.710.10">
    <property type="entry name" value="DD-peptidase/beta-lactamase superfamily"/>
    <property type="match status" value="2"/>
</dbReference>
<comment type="similarity">
    <text evidence="1">Belongs to the peptidase S13 family.</text>
</comment>
<dbReference type="EC" id="3.4.16.4" evidence="4"/>
<protein>
    <submittedName>
        <fullName evidence="4">D-alanyl-D-alanine carboxypeptidase</fullName>
        <ecNumber evidence="4">3.4.16.4</ecNumber>
    </submittedName>
</protein>
<dbReference type="GO" id="GO:0006508">
    <property type="term" value="P:proteolysis"/>
    <property type="evidence" value="ECO:0007669"/>
    <property type="project" value="InterPro"/>
</dbReference>
<dbReference type="InterPro" id="IPR000667">
    <property type="entry name" value="Peptidase_S13"/>
</dbReference>
<dbReference type="InterPro" id="IPR012338">
    <property type="entry name" value="Beta-lactam/transpept-like"/>
</dbReference>
<evidence type="ECO:0000256" key="3">
    <source>
        <dbReference type="SAM" id="SignalP"/>
    </source>
</evidence>
<dbReference type="RefSeq" id="WP_171471301.1">
    <property type="nucleotide sequence ID" value="NZ_CP053452.2"/>
</dbReference>
<evidence type="ECO:0000256" key="2">
    <source>
        <dbReference type="ARBA" id="ARBA00022801"/>
    </source>
</evidence>
<dbReference type="Pfam" id="PF02113">
    <property type="entry name" value="Peptidase_S13"/>
    <property type="match status" value="1"/>
</dbReference>
<sequence length="519" mass="54542">MIRPCAPFAAVLFALLLVVPAPAAPPEGLAKTLDELIDGPDYKNASWGVLVADARTGETVYARNPNALLAPASVTKLFSGAAALVALGPDHTQDTIVYQRGPVLKNTLRGDLVLVASGDLMLGGRTKDGKTVFKDKDHTYANSGFDAELTDTDPLAGLDALAKQVRAAGITRVDGDVLIDDRLFVRTRSSGSGPDVVSPITVNDNVVDVVVTPGAEEGAPAKVVMRPATTFFDMDALVTTGPEKAPANVQLLAVGANQFAVRGTVPKGGKPHVRIFGVDEPALFARALFIEALRRNGVQAQAAVLRPAGARLPAKSDYEKLQKVATFTSAPFKDALTVTLKVSNNLYASTLPCLVAAAKGQTTPEFGLREERRILKELGVDTDAVCFGGGAGGAPADHVSAAATVQLIRGMAKRPEWEAYKAALPVLGVDGTLADVVNEDSPARGKVFAKTGTLIWYDAANERLLLKSKAIAGTMTTRAGTELHFSIMVNNVPLPAGVTATREGKVLGRLCERLYEHGP</sequence>
<keyword evidence="4" id="KW-0121">Carboxypeptidase</keyword>
<evidence type="ECO:0000313" key="4">
    <source>
        <dbReference type="EMBL" id="QJW95536.1"/>
    </source>
</evidence>
<organism evidence="4 5">
    <name type="scientific">Frigoriglobus tundricola</name>
    <dbReference type="NCBI Taxonomy" id="2774151"/>
    <lineage>
        <taxon>Bacteria</taxon>
        <taxon>Pseudomonadati</taxon>
        <taxon>Planctomycetota</taxon>
        <taxon>Planctomycetia</taxon>
        <taxon>Gemmatales</taxon>
        <taxon>Gemmataceae</taxon>
        <taxon>Frigoriglobus</taxon>
    </lineage>
</organism>
<feature type="signal peptide" evidence="3">
    <location>
        <begin position="1"/>
        <end position="23"/>
    </location>
</feature>
<keyword evidence="2 4" id="KW-0378">Hydrolase</keyword>
<name>A0A6M5YQ95_9BACT</name>
<dbReference type="Proteomes" id="UP000503447">
    <property type="component" value="Chromosome"/>
</dbReference>
<dbReference type="EMBL" id="CP053452">
    <property type="protein sequence ID" value="QJW95536.1"/>
    <property type="molecule type" value="Genomic_DNA"/>
</dbReference>
<dbReference type="GO" id="GO:0009002">
    <property type="term" value="F:serine-type D-Ala-D-Ala carboxypeptidase activity"/>
    <property type="evidence" value="ECO:0007669"/>
    <property type="project" value="UniProtKB-EC"/>
</dbReference>
<gene>
    <name evidence="4" type="ORF">FTUN_3085</name>
</gene>
<dbReference type="GO" id="GO:0000270">
    <property type="term" value="P:peptidoglycan metabolic process"/>
    <property type="evidence" value="ECO:0007669"/>
    <property type="project" value="TreeGrafter"/>
</dbReference>
<dbReference type="KEGG" id="ftj:FTUN_3085"/>
<accession>A0A6M5YQ95</accession>
<dbReference type="NCBIfam" id="TIGR00666">
    <property type="entry name" value="PBP4"/>
    <property type="match status" value="1"/>
</dbReference>
<dbReference type="AlphaFoldDB" id="A0A6M5YQ95"/>
<dbReference type="PANTHER" id="PTHR30023:SF0">
    <property type="entry name" value="PENICILLIN-SENSITIVE CARBOXYPEPTIDASE A"/>
    <property type="match status" value="1"/>
</dbReference>
<evidence type="ECO:0000313" key="5">
    <source>
        <dbReference type="Proteomes" id="UP000503447"/>
    </source>
</evidence>
<evidence type="ECO:0000256" key="1">
    <source>
        <dbReference type="ARBA" id="ARBA00006096"/>
    </source>
</evidence>